<feature type="region of interest" description="Disordered" evidence="1">
    <location>
        <begin position="51"/>
        <end position="87"/>
    </location>
</feature>
<keyword evidence="3" id="KW-1185">Reference proteome</keyword>
<name>A0A0C2WM49_AMAMK</name>
<dbReference type="InParanoid" id="A0A0C2WM49"/>
<reference evidence="2 3" key="1">
    <citation type="submission" date="2014-04" db="EMBL/GenBank/DDBJ databases">
        <title>Evolutionary Origins and Diversification of the Mycorrhizal Mutualists.</title>
        <authorList>
            <consortium name="DOE Joint Genome Institute"/>
            <consortium name="Mycorrhizal Genomics Consortium"/>
            <person name="Kohler A."/>
            <person name="Kuo A."/>
            <person name="Nagy L.G."/>
            <person name="Floudas D."/>
            <person name="Copeland A."/>
            <person name="Barry K.W."/>
            <person name="Cichocki N."/>
            <person name="Veneault-Fourrey C."/>
            <person name="LaButti K."/>
            <person name="Lindquist E.A."/>
            <person name="Lipzen A."/>
            <person name="Lundell T."/>
            <person name="Morin E."/>
            <person name="Murat C."/>
            <person name="Riley R."/>
            <person name="Ohm R."/>
            <person name="Sun H."/>
            <person name="Tunlid A."/>
            <person name="Henrissat B."/>
            <person name="Grigoriev I.V."/>
            <person name="Hibbett D.S."/>
            <person name="Martin F."/>
        </authorList>
    </citation>
    <scope>NUCLEOTIDE SEQUENCE [LARGE SCALE GENOMIC DNA]</scope>
    <source>
        <strain evidence="2 3">Koide BX008</strain>
    </source>
</reference>
<dbReference type="HOGENOM" id="CLU_1795960_0_0_1"/>
<protein>
    <submittedName>
        <fullName evidence="2">Uncharacterized protein</fullName>
    </submittedName>
</protein>
<evidence type="ECO:0000256" key="1">
    <source>
        <dbReference type="SAM" id="MobiDB-lite"/>
    </source>
</evidence>
<accession>A0A0C2WM49</accession>
<proteinExistence type="predicted"/>
<evidence type="ECO:0000313" key="2">
    <source>
        <dbReference type="EMBL" id="KIL57796.1"/>
    </source>
</evidence>
<dbReference type="EMBL" id="KN818357">
    <property type="protein sequence ID" value="KIL57796.1"/>
    <property type="molecule type" value="Genomic_DNA"/>
</dbReference>
<dbReference type="AlphaFoldDB" id="A0A0C2WM49"/>
<organism evidence="2 3">
    <name type="scientific">Amanita muscaria (strain Koide BX008)</name>
    <dbReference type="NCBI Taxonomy" id="946122"/>
    <lineage>
        <taxon>Eukaryota</taxon>
        <taxon>Fungi</taxon>
        <taxon>Dikarya</taxon>
        <taxon>Basidiomycota</taxon>
        <taxon>Agaricomycotina</taxon>
        <taxon>Agaricomycetes</taxon>
        <taxon>Agaricomycetidae</taxon>
        <taxon>Agaricales</taxon>
        <taxon>Pluteineae</taxon>
        <taxon>Amanitaceae</taxon>
        <taxon>Amanita</taxon>
    </lineage>
</organism>
<sequence length="144" mass="16399">MASRPRYSRMIKYQVVRGSDLPPLVSYSARYTTQLSIYLLAAYPGQSHSTESQSFDTAFGNGQELYDSNVPTQLPHSGQEQQRTPQRLEGGLVSTREICTSSCEFPFILQHDLRMNQYAYQPWVLGNRKAQGCRPSDQYLGLQR</sequence>
<gene>
    <name evidence="2" type="ORF">M378DRAFT_181510</name>
</gene>
<evidence type="ECO:0000313" key="3">
    <source>
        <dbReference type="Proteomes" id="UP000054549"/>
    </source>
</evidence>
<feature type="compositionally biased region" description="Polar residues" evidence="1">
    <location>
        <begin position="69"/>
        <end position="85"/>
    </location>
</feature>
<dbReference type="Proteomes" id="UP000054549">
    <property type="component" value="Unassembled WGS sequence"/>
</dbReference>